<keyword evidence="2" id="KW-1185">Reference proteome</keyword>
<comment type="caution">
    <text evidence="1">The sequence shown here is derived from an EMBL/GenBank/DDBJ whole genome shotgun (WGS) entry which is preliminary data.</text>
</comment>
<evidence type="ECO:0000313" key="2">
    <source>
        <dbReference type="Proteomes" id="UP000770785"/>
    </source>
</evidence>
<proteinExistence type="predicted"/>
<sequence length="81" mass="9109">MKTLIGIIISCLLSLGVVSSQVGEDYYSALPSSKVKLIHSTPTVYQVYKPRPLNQASTEILEKFMRQSTQQLFFRAQDVSK</sequence>
<dbReference type="RefSeq" id="WP_168039014.1">
    <property type="nucleotide sequence ID" value="NZ_JAATJH010000005.1"/>
</dbReference>
<protein>
    <submittedName>
        <fullName evidence="1">Uncharacterized protein</fullName>
    </submittedName>
</protein>
<gene>
    <name evidence="1" type="ORF">GGR27_003210</name>
</gene>
<dbReference type="Proteomes" id="UP000770785">
    <property type="component" value="Unassembled WGS sequence"/>
</dbReference>
<reference evidence="1 2" key="1">
    <citation type="submission" date="2020-03" db="EMBL/GenBank/DDBJ databases">
        <title>Genomic Encyclopedia of Type Strains, Phase IV (KMG-IV): sequencing the most valuable type-strain genomes for metagenomic binning, comparative biology and taxonomic classification.</title>
        <authorList>
            <person name="Goeker M."/>
        </authorList>
    </citation>
    <scope>NUCLEOTIDE SEQUENCE [LARGE SCALE GENOMIC DNA]</scope>
    <source>
        <strain evidence="1 2">DSM 105096</strain>
    </source>
</reference>
<evidence type="ECO:0000313" key="1">
    <source>
        <dbReference type="EMBL" id="NJC27693.1"/>
    </source>
</evidence>
<accession>A0ABX0XFY6</accession>
<dbReference type="EMBL" id="JAATJH010000005">
    <property type="protein sequence ID" value="NJC27693.1"/>
    <property type="molecule type" value="Genomic_DNA"/>
</dbReference>
<organism evidence="1 2">
    <name type="scientific">Neolewinella antarctica</name>
    <dbReference type="NCBI Taxonomy" id="442734"/>
    <lineage>
        <taxon>Bacteria</taxon>
        <taxon>Pseudomonadati</taxon>
        <taxon>Bacteroidota</taxon>
        <taxon>Saprospiria</taxon>
        <taxon>Saprospirales</taxon>
        <taxon>Lewinellaceae</taxon>
        <taxon>Neolewinella</taxon>
    </lineage>
</organism>
<name>A0ABX0XFY6_9BACT</name>